<proteinExistence type="predicted"/>
<reference evidence="1 2" key="1">
    <citation type="submission" date="2016-06" db="EMBL/GenBank/DDBJ databases">
        <authorList>
            <person name="Kjaerup R.B."/>
            <person name="Dalgaard T.S."/>
            <person name="Juul-Madsen H.R."/>
        </authorList>
    </citation>
    <scope>NUCLEOTIDE SEQUENCE [LARGE SCALE GENOMIC DNA]</scope>
    <source>
        <strain evidence="1 2">DSM 43904</strain>
    </source>
</reference>
<protein>
    <submittedName>
        <fullName evidence="1">Uncharacterized protein</fullName>
    </submittedName>
</protein>
<evidence type="ECO:0000313" key="2">
    <source>
        <dbReference type="Proteomes" id="UP000198217"/>
    </source>
</evidence>
<accession>A0A1C5JGE8</accession>
<keyword evidence="2" id="KW-1185">Reference proteome</keyword>
<dbReference type="RefSeq" id="WP_088995497.1">
    <property type="nucleotide sequence ID" value="NZ_LT607750.1"/>
</dbReference>
<sequence>MSSPKQGKREREAARNLAHQRWALAHDAKSDAAARLARIMADPESTPADIAEATEALSRATSLYREAEAAARAANY</sequence>
<organism evidence="1 2">
    <name type="scientific">Micromonospora echinaurantiaca</name>
    <dbReference type="NCBI Taxonomy" id="47857"/>
    <lineage>
        <taxon>Bacteria</taxon>
        <taxon>Bacillati</taxon>
        <taxon>Actinomycetota</taxon>
        <taxon>Actinomycetes</taxon>
        <taxon>Micromonosporales</taxon>
        <taxon>Micromonosporaceae</taxon>
        <taxon>Micromonospora</taxon>
    </lineage>
</organism>
<dbReference type="Proteomes" id="UP000198217">
    <property type="component" value="Chromosome I"/>
</dbReference>
<dbReference type="AlphaFoldDB" id="A0A1C5JGE8"/>
<evidence type="ECO:0000313" key="1">
    <source>
        <dbReference type="EMBL" id="SCG69632.1"/>
    </source>
</evidence>
<gene>
    <name evidence="1" type="ORF">GA0070609_4431</name>
</gene>
<dbReference type="EMBL" id="LT607750">
    <property type="protein sequence ID" value="SCG69632.1"/>
    <property type="molecule type" value="Genomic_DNA"/>
</dbReference>
<name>A0A1C5JGE8_9ACTN</name>